<evidence type="ECO:0000313" key="1">
    <source>
        <dbReference type="EMBL" id="MBX60472.1"/>
    </source>
</evidence>
<organism evidence="1">
    <name type="scientific">Rhizophora mucronata</name>
    <name type="common">Asiatic mangrove</name>
    <dbReference type="NCBI Taxonomy" id="61149"/>
    <lineage>
        <taxon>Eukaryota</taxon>
        <taxon>Viridiplantae</taxon>
        <taxon>Streptophyta</taxon>
        <taxon>Embryophyta</taxon>
        <taxon>Tracheophyta</taxon>
        <taxon>Spermatophyta</taxon>
        <taxon>Magnoliopsida</taxon>
        <taxon>eudicotyledons</taxon>
        <taxon>Gunneridae</taxon>
        <taxon>Pentapetalae</taxon>
        <taxon>rosids</taxon>
        <taxon>fabids</taxon>
        <taxon>Malpighiales</taxon>
        <taxon>Rhizophoraceae</taxon>
        <taxon>Rhizophora</taxon>
    </lineage>
</organism>
<accession>A0A2P2Q0J5</accession>
<dbReference type="EMBL" id="GGEC01079988">
    <property type="protein sequence ID" value="MBX60472.1"/>
    <property type="molecule type" value="Transcribed_RNA"/>
</dbReference>
<reference evidence="1" key="1">
    <citation type="submission" date="2018-02" db="EMBL/GenBank/DDBJ databases">
        <title>Rhizophora mucronata_Transcriptome.</title>
        <authorList>
            <person name="Meera S.P."/>
            <person name="Sreeshan A."/>
            <person name="Augustine A."/>
        </authorList>
    </citation>
    <scope>NUCLEOTIDE SEQUENCE</scope>
    <source>
        <tissue evidence="1">Leaf</tissue>
    </source>
</reference>
<sequence>MSLRRIWSFCQSTLRHPG</sequence>
<dbReference type="AlphaFoldDB" id="A0A2P2Q0J5"/>
<protein>
    <submittedName>
        <fullName evidence="1">3-ketoacyl-CoA synthase 4</fullName>
    </submittedName>
</protein>
<name>A0A2P2Q0J5_RHIMU</name>
<proteinExistence type="predicted"/>